<keyword evidence="14" id="KW-1185">Reference proteome</keyword>
<dbReference type="PANTHER" id="PTHR43280:SF28">
    <property type="entry name" value="HTH-TYPE TRANSCRIPTIONAL ACTIVATOR RHAS"/>
    <property type="match status" value="1"/>
</dbReference>
<dbReference type="EMBL" id="CP032418">
    <property type="protein sequence ID" value="AYC28556.1"/>
    <property type="molecule type" value="Genomic_DNA"/>
</dbReference>
<dbReference type="PANTHER" id="PTHR43280">
    <property type="entry name" value="ARAC-FAMILY TRANSCRIPTIONAL REGULATOR"/>
    <property type="match status" value="1"/>
</dbReference>
<dbReference type="GO" id="GO:0003700">
    <property type="term" value="F:DNA-binding transcription factor activity"/>
    <property type="evidence" value="ECO:0007669"/>
    <property type="project" value="InterPro"/>
</dbReference>
<dbReference type="InterPro" id="IPR035451">
    <property type="entry name" value="Ada-like_dom_sf"/>
</dbReference>
<dbReference type="SUPFAM" id="SSF57884">
    <property type="entry name" value="Ada DNA repair protein, N-terminal domain (N-Ada 10)"/>
    <property type="match status" value="1"/>
</dbReference>
<evidence type="ECO:0000256" key="5">
    <source>
        <dbReference type="ARBA" id="ARBA00022763"/>
    </source>
</evidence>
<evidence type="ECO:0000256" key="1">
    <source>
        <dbReference type="ARBA" id="ARBA00001947"/>
    </source>
</evidence>
<evidence type="ECO:0000256" key="3">
    <source>
        <dbReference type="ARBA" id="ARBA00022679"/>
    </source>
</evidence>
<evidence type="ECO:0000256" key="7">
    <source>
        <dbReference type="ARBA" id="ARBA00023015"/>
    </source>
</evidence>
<dbReference type="SMART" id="SM00342">
    <property type="entry name" value="HTH_ARAC"/>
    <property type="match status" value="1"/>
</dbReference>
<dbReference type="InterPro" id="IPR018060">
    <property type="entry name" value="HTH_AraC"/>
</dbReference>
<feature type="domain" description="HTH araC/xylS-type" evidence="12">
    <location>
        <begin position="115"/>
        <end position="213"/>
    </location>
</feature>
<evidence type="ECO:0000256" key="10">
    <source>
        <dbReference type="ARBA" id="ARBA00023163"/>
    </source>
</evidence>
<dbReference type="GO" id="GO:0043565">
    <property type="term" value="F:sequence-specific DNA binding"/>
    <property type="evidence" value="ECO:0007669"/>
    <property type="project" value="InterPro"/>
</dbReference>
<reference evidence="14" key="1">
    <citation type="submission" date="2018-09" db="EMBL/GenBank/DDBJ databases">
        <authorList>
            <person name="Zhu H."/>
        </authorList>
    </citation>
    <scope>NUCLEOTIDE SEQUENCE [LARGE SCALE GENOMIC DNA]</scope>
    <source>
        <strain evidence="14">K2R23-3</strain>
    </source>
</reference>
<dbReference type="PROSITE" id="PS00041">
    <property type="entry name" value="HTH_ARAC_FAMILY_1"/>
    <property type="match status" value="1"/>
</dbReference>
<evidence type="ECO:0000256" key="9">
    <source>
        <dbReference type="ARBA" id="ARBA00023159"/>
    </source>
</evidence>
<evidence type="ECO:0000256" key="11">
    <source>
        <dbReference type="ARBA" id="ARBA00023204"/>
    </source>
</evidence>
<accession>A0A385YPN0</accession>
<keyword evidence="11" id="KW-0234">DNA repair</keyword>
<organism evidence="13 14">
    <name type="scientific">Paenisporosarcina cavernae</name>
    <dbReference type="NCBI Taxonomy" id="2320858"/>
    <lineage>
        <taxon>Bacteria</taxon>
        <taxon>Bacillati</taxon>
        <taxon>Bacillota</taxon>
        <taxon>Bacilli</taxon>
        <taxon>Bacillales</taxon>
        <taxon>Caryophanaceae</taxon>
        <taxon>Paenisporosarcina</taxon>
    </lineage>
</organism>
<keyword evidence="10" id="KW-0804">Transcription</keyword>
<evidence type="ECO:0000256" key="8">
    <source>
        <dbReference type="ARBA" id="ARBA00023125"/>
    </source>
</evidence>
<dbReference type="InterPro" id="IPR009057">
    <property type="entry name" value="Homeodomain-like_sf"/>
</dbReference>
<keyword evidence="9" id="KW-0010">Activator</keyword>
<keyword evidence="5" id="KW-0227">DNA damage</keyword>
<keyword evidence="4" id="KW-0479">Metal-binding</keyword>
<dbReference type="Gene3D" id="1.10.10.60">
    <property type="entry name" value="Homeodomain-like"/>
    <property type="match status" value="2"/>
</dbReference>
<dbReference type="GO" id="GO:0008270">
    <property type="term" value="F:zinc ion binding"/>
    <property type="evidence" value="ECO:0007669"/>
    <property type="project" value="InterPro"/>
</dbReference>
<evidence type="ECO:0000313" key="13">
    <source>
        <dbReference type="EMBL" id="AYC28556.1"/>
    </source>
</evidence>
<keyword evidence="3" id="KW-0808">Transferase</keyword>
<protein>
    <submittedName>
        <fullName evidence="13">Helix-turn-helix domain-containing protein</fullName>
    </submittedName>
</protein>
<dbReference type="GO" id="GO:0006281">
    <property type="term" value="P:DNA repair"/>
    <property type="evidence" value="ECO:0007669"/>
    <property type="project" value="UniProtKB-KW"/>
</dbReference>
<evidence type="ECO:0000259" key="12">
    <source>
        <dbReference type="PROSITE" id="PS01124"/>
    </source>
</evidence>
<dbReference type="Pfam" id="PF02805">
    <property type="entry name" value="Ada_Zn_binding"/>
    <property type="match status" value="1"/>
</dbReference>
<keyword evidence="6" id="KW-0862">Zinc</keyword>
<keyword evidence="8" id="KW-0238">DNA-binding</keyword>
<evidence type="ECO:0000256" key="6">
    <source>
        <dbReference type="ARBA" id="ARBA00022833"/>
    </source>
</evidence>
<comment type="cofactor">
    <cofactor evidence="1">
        <name>Zn(2+)</name>
        <dbReference type="ChEBI" id="CHEBI:29105"/>
    </cofactor>
</comment>
<evidence type="ECO:0000313" key="14">
    <source>
        <dbReference type="Proteomes" id="UP000265725"/>
    </source>
</evidence>
<dbReference type="AlphaFoldDB" id="A0A385YPN0"/>
<evidence type="ECO:0000256" key="4">
    <source>
        <dbReference type="ARBA" id="ARBA00022723"/>
    </source>
</evidence>
<proteinExistence type="predicted"/>
<dbReference type="GO" id="GO:0032259">
    <property type="term" value="P:methylation"/>
    <property type="evidence" value="ECO:0007669"/>
    <property type="project" value="UniProtKB-KW"/>
</dbReference>
<dbReference type="KEGG" id="paek:D3873_01220"/>
<keyword evidence="7" id="KW-0805">Transcription regulation</keyword>
<dbReference type="SUPFAM" id="SSF46689">
    <property type="entry name" value="Homeodomain-like"/>
    <property type="match status" value="2"/>
</dbReference>
<dbReference type="PROSITE" id="PS01124">
    <property type="entry name" value="HTH_ARAC_FAMILY_2"/>
    <property type="match status" value="1"/>
</dbReference>
<sequence length="225" mass="25909">MTEISLSCFFIAQIRNSYNQFSILLTKGVWRMEIRRPTDSEWDAIVQNDAKHDASFFYGVSSTHIFCKVSCKSRTPKRENVHISNDSSDFVRAGYSPCKRCKPDNLLLPEKEWVHVIEEYIAHHFQLPLTLQTIADACHGSPSHVHRTVKKHTGLAPLALVQQHRIEYAKHLLSTTEWPISRVATKVGYGTTAYFITTFKKFTSCTPLQFRKEQRSHGNDLLDKR</sequence>
<gene>
    <name evidence="13" type="ORF">D3873_01220</name>
</gene>
<dbReference type="Gene3D" id="3.40.10.10">
    <property type="entry name" value="DNA Methylphosphotriester Repair Domain"/>
    <property type="match status" value="1"/>
</dbReference>
<dbReference type="InterPro" id="IPR004026">
    <property type="entry name" value="Ada_DNA_repair_Zn-bd"/>
</dbReference>
<dbReference type="Proteomes" id="UP000265725">
    <property type="component" value="Chromosome"/>
</dbReference>
<dbReference type="GO" id="GO:0008168">
    <property type="term" value="F:methyltransferase activity"/>
    <property type="evidence" value="ECO:0007669"/>
    <property type="project" value="UniProtKB-KW"/>
</dbReference>
<dbReference type="OrthoDB" id="9802228at2"/>
<name>A0A385YPN0_9BACL</name>
<dbReference type="Pfam" id="PF12833">
    <property type="entry name" value="HTH_18"/>
    <property type="match status" value="1"/>
</dbReference>
<evidence type="ECO:0000256" key="2">
    <source>
        <dbReference type="ARBA" id="ARBA00022603"/>
    </source>
</evidence>
<keyword evidence="2" id="KW-0489">Methyltransferase</keyword>
<dbReference type="InterPro" id="IPR018062">
    <property type="entry name" value="HTH_AraC-typ_CS"/>
</dbReference>